<evidence type="ECO:0000256" key="1">
    <source>
        <dbReference type="ARBA" id="ARBA00007469"/>
    </source>
</evidence>
<feature type="signal peptide" evidence="3">
    <location>
        <begin position="1"/>
        <end position="21"/>
    </location>
</feature>
<reference evidence="4 5" key="1">
    <citation type="journal article" date="2018" name="Nat. Ecol. Evol.">
        <title>Shark genomes provide insights into elasmobranch evolution and the origin of vertebrates.</title>
        <authorList>
            <person name="Hara Y"/>
            <person name="Yamaguchi K"/>
            <person name="Onimaru K"/>
            <person name="Kadota M"/>
            <person name="Koyanagi M"/>
            <person name="Keeley SD"/>
            <person name="Tatsumi K"/>
            <person name="Tanaka K"/>
            <person name="Motone F"/>
            <person name="Kageyama Y"/>
            <person name="Nozu R"/>
            <person name="Adachi N"/>
            <person name="Nishimura O"/>
            <person name="Nakagawa R"/>
            <person name="Tanegashima C"/>
            <person name="Kiyatake I"/>
            <person name="Matsumoto R"/>
            <person name="Murakumo K"/>
            <person name="Nishida K"/>
            <person name="Terakita A"/>
            <person name="Kuratani S"/>
            <person name="Sato K"/>
            <person name="Hyodo S Kuraku.S."/>
        </authorList>
    </citation>
    <scope>NUCLEOTIDE SEQUENCE [LARGE SCALE GENOMIC DNA]</scope>
</reference>
<protein>
    <submittedName>
        <fullName evidence="4">Uncharacterized protein</fullName>
    </submittedName>
</protein>
<sequence length="200" mass="22694">MALYSGMYLALLCTLAATTAAQVDMKDRCHWKCLIFAQLWPGSYCMTFTKFPCRIPAQVDGWTIHGLWKSEWYKHGTCGTCADSMSCPDKYFSRALELRTKFSIDKSLAAAGIKPSCDYSYTYEHIQSALGYLGTHVNLQCYIHKKQQILMQIKIPLSKDLSAGCHTDEENVSKSYNKPCTKKSEIYLYPFTTHPHNPCS</sequence>
<comment type="similarity">
    <text evidence="1 2">Belongs to the RNase T2 family.</text>
</comment>
<keyword evidence="5" id="KW-1185">Reference proteome</keyword>
<dbReference type="InterPro" id="IPR036430">
    <property type="entry name" value="RNase_T2-like_sf"/>
</dbReference>
<dbReference type="EMBL" id="BFAA01003859">
    <property type="protein sequence ID" value="GCB62043.1"/>
    <property type="molecule type" value="Genomic_DNA"/>
</dbReference>
<dbReference type="InterPro" id="IPR001568">
    <property type="entry name" value="RNase_T2-like"/>
</dbReference>
<evidence type="ECO:0000256" key="3">
    <source>
        <dbReference type="SAM" id="SignalP"/>
    </source>
</evidence>
<dbReference type="OMA" id="CHHEEDQ"/>
<organism evidence="4 5">
    <name type="scientific">Scyliorhinus torazame</name>
    <name type="common">Cloudy catshark</name>
    <name type="synonym">Catulus torazame</name>
    <dbReference type="NCBI Taxonomy" id="75743"/>
    <lineage>
        <taxon>Eukaryota</taxon>
        <taxon>Metazoa</taxon>
        <taxon>Chordata</taxon>
        <taxon>Craniata</taxon>
        <taxon>Vertebrata</taxon>
        <taxon>Chondrichthyes</taxon>
        <taxon>Elasmobranchii</taxon>
        <taxon>Galeomorphii</taxon>
        <taxon>Galeoidea</taxon>
        <taxon>Carcharhiniformes</taxon>
        <taxon>Scyliorhinidae</taxon>
        <taxon>Scyliorhinus</taxon>
    </lineage>
</organism>
<dbReference type="Pfam" id="PF00445">
    <property type="entry name" value="Ribonuclease_T2"/>
    <property type="match status" value="1"/>
</dbReference>
<dbReference type="Gene3D" id="3.90.730.10">
    <property type="entry name" value="Ribonuclease T2-like"/>
    <property type="match status" value="2"/>
</dbReference>
<dbReference type="AlphaFoldDB" id="A0A401NME3"/>
<evidence type="ECO:0000313" key="4">
    <source>
        <dbReference type="EMBL" id="GCB62043.1"/>
    </source>
</evidence>
<comment type="caution">
    <text evidence="4">The sequence shown here is derived from an EMBL/GenBank/DDBJ whole genome shotgun (WGS) entry which is preliminary data.</text>
</comment>
<dbReference type="PANTHER" id="PTHR11240:SF85">
    <property type="entry name" value="RIBONUCLEASE T2"/>
    <property type="match status" value="1"/>
</dbReference>
<dbReference type="GO" id="GO:0033897">
    <property type="term" value="F:ribonuclease T2 activity"/>
    <property type="evidence" value="ECO:0007669"/>
    <property type="project" value="InterPro"/>
</dbReference>
<dbReference type="GO" id="GO:0003723">
    <property type="term" value="F:RNA binding"/>
    <property type="evidence" value="ECO:0007669"/>
    <property type="project" value="InterPro"/>
</dbReference>
<name>A0A401NME3_SCYTO</name>
<keyword evidence="3" id="KW-0732">Signal</keyword>
<dbReference type="STRING" id="75743.A0A401NME3"/>
<dbReference type="GO" id="GO:0005576">
    <property type="term" value="C:extracellular region"/>
    <property type="evidence" value="ECO:0007669"/>
    <property type="project" value="TreeGrafter"/>
</dbReference>
<accession>A0A401NME3</accession>
<feature type="chain" id="PRO_5019098707" evidence="3">
    <location>
        <begin position="22"/>
        <end position="200"/>
    </location>
</feature>
<dbReference type="GO" id="GO:0006401">
    <property type="term" value="P:RNA catabolic process"/>
    <property type="evidence" value="ECO:0007669"/>
    <property type="project" value="TreeGrafter"/>
</dbReference>
<dbReference type="PANTHER" id="PTHR11240">
    <property type="entry name" value="RIBONUCLEASE T2"/>
    <property type="match status" value="1"/>
</dbReference>
<dbReference type="Proteomes" id="UP000288216">
    <property type="component" value="Unassembled WGS sequence"/>
</dbReference>
<dbReference type="OrthoDB" id="435754at2759"/>
<proteinExistence type="inferred from homology"/>
<gene>
    <name evidence="4" type="ORF">scyTo_0009448</name>
</gene>
<evidence type="ECO:0000256" key="2">
    <source>
        <dbReference type="RuleBase" id="RU004328"/>
    </source>
</evidence>
<dbReference type="SUPFAM" id="SSF55895">
    <property type="entry name" value="Ribonuclease Rh-like"/>
    <property type="match status" value="1"/>
</dbReference>
<evidence type="ECO:0000313" key="5">
    <source>
        <dbReference type="Proteomes" id="UP000288216"/>
    </source>
</evidence>